<sequence>MVQPNTDVFPEGSKGEATCRPATVDDMIQWLWHDGFNRGIVGWVNDWPTEELFTDPTTARLSFSFPLGENESNQFNICDFDLNCVLEEVAKDVAHEEYIKRMIGSHKKLLPEAIREIDRQLRAAGVSVEEVMQLTTGAASDAYTKLARLQEAQRPFQVPERIQFRIVCDLPGCDWLPSDLYLKQICSLAEFIDATRRHNMIQYYLGGQIQQGPREDEFGNDSTSVLTTKEDGTSQRVLAYKLIPKDMENTWVAQDTREWIALCDESDFEKLKFILQEDKTKMAAICHELTLEKLKKSQQRGQEQLPEEFTLLKPQDMDMSLAGAFFDFDWTRLEKNPDGALLPDTDDEI</sequence>
<dbReference type="EMBL" id="CP120628">
    <property type="protein sequence ID" value="WEW57006.1"/>
    <property type="molecule type" value="Genomic_DNA"/>
</dbReference>
<gene>
    <name evidence="1" type="ORF">PRK78_002465</name>
</gene>
<proteinExistence type="predicted"/>
<protein>
    <submittedName>
        <fullName evidence="1">Uncharacterized protein</fullName>
    </submittedName>
</protein>
<name>A0AAF0DG81_9EURO</name>
<accession>A0AAF0DG81</accession>
<organism evidence="1 2">
    <name type="scientific">Emydomyces testavorans</name>
    <dbReference type="NCBI Taxonomy" id="2070801"/>
    <lineage>
        <taxon>Eukaryota</taxon>
        <taxon>Fungi</taxon>
        <taxon>Dikarya</taxon>
        <taxon>Ascomycota</taxon>
        <taxon>Pezizomycotina</taxon>
        <taxon>Eurotiomycetes</taxon>
        <taxon>Eurotiomycetidae</taxon>
        <taxon>Onygenales</taxon>
        <taxon>Nannizziopsiaceae</taxon>
        <taxon>Emydomyces</taxon>
    </lineage>
</organism>
<keyword evidence="2" id="KW-1185">Reference proteome</keyword>
<dbReference type="Proteomes" id="UP001219355">
    <property type="component" value="Chromosome 2"/>
</dbReference>
<reference evidence="1" key="1">
    <citation type="submission" date="2023-03" db="EMBL/GenBank/DDBJ databases">
        <title>Emydomyces testavorans Genome Sequence.</title>
        <authorList>
            <person name="Hoyer L."/>
        </authorList>
    </citation>
    <scope>NUCLEOTIDE SEQUENCE</scope>
    <source>
        <strain evidence="1">16-2883</strain>
    </source>
</reference>
<evidence type="ECO:0000313" key="1">
    <source>
        <dbReference type="EMBL" id="WEW57006.1"/>
    </source>
</evidence>
<dbReference type="AlphaFoldDB" id="A0AAF0DG81"/>
<evidence type="ECO:0000313" key="2">
    <source>
        <dbReference type="Proteomes" id="UP001219355"/>
    </source>
</evidence>